<evidence type="ECO:0000259" key="15">
    <source>
        <dbReference type="PROSITE" id="PS50979"/>
    </source>
</evidence>
<dbReference type="AlphaFoldDB" id="A0A660L7C3"/>
<dbReference type="InterPro" id="IPR005481">
    <property type="entry name" value="BC-like_N"/>
</dbReference>
<evidence type="ECO:0000256" key="12">
    <source>
        <dbReference type="PROSITE-ProRule" id="PRU00409"/>
    </source>
</evidence>
<feature type="domain" description="Biotin carboxylation" evidence="15">
    <location>
        <begin position="1"/>
        <end position="448"/>
    </location>
</feature>
<evidence type="ECO:0000256" key="7">
    <source>
        <dbReference type="ARBA" id="ARBA00022741"/>
    </source>
</evidence>
<dbReference type="SUPFAM" id="SSF51246">
    <property type="entry name" value="Rudiment single hybrid motif"/>
    <property type="match status" value="1"/>
</dbReference>
<dbReference type="PROSITE" id="PS50979">
    <property type="entry name" value="BC"/>
    <property type="match status" value="1"/>
</dbReference>
<accession>A0A660L7C3</accession>
<comment type="caution">
    <text evidence="16">The sequence shown here is derived from an EMBL/GenBank/DDBJ whole genome shotgun (WGS) entry which is preliminary data.</text>
</comment>
<dbReference type="SUPFAM" id="SSF56059">
    <property type="entry name" value="Glutathione synthetase ATP-binding domain-like"/>
    <property type="match status" value="1"/>
</dbReference>
<dbReference type="InterPro" id="IPR011761">
    <property type="entry name" value="ATP-grasp"/>
</dbReference>
<dbReference type="FunFam" id="3.30.1490.20:FF:000018">
    <property type="entry name" value="Biotin carboxylase"/>
    <property type="match status" value="1"/>
</dbReference>
<evidence type="ECO:0000256" key="2">
    <source>
        <dbReference type="ARBA" id="ARBA00004956"/>
    </source>
</evidence>
<evidence type="ECO:0000256" key="4">
    <source>
        <dbReference type="ARBA" id="ARBA00013263"/>
    </source>
</evidence>
<comment type="function">
    <text evidence="1 13">This protein is a component of the acetyl coenzyme A carboxylase complex; first, biotin carboxylase catalyzes the carboxylation of the carrier protein and then the transcarboxylase transfers the carboxyl group to form malonyl-CoA.</text>
</comment>
<keyword evidence="10 13" id="KW-0092">Biotin</keyword>
<keyword evidence="17" id="KW-1185">Reference proteome</keyword>
<evidence type="ECO:0000256" key="3">
    <source>
        <dbReference type="ARBA" id="ARBA00011750"/>
    </source>
</evidence>
<dbReference type="PROSITE" id="PS00866">
    <property type="entry name" value="CPSASE_1"/>
    <property type="match status" value="1"/>
</dbReference>
<dbReference type="SUPFAM" id="SSF52440">
    <property type="entry name" value="PreATP-grasp domain"/>
    <property type="match status" value="1"/>
</dbReference>
<comment type="pathway">
    <text evidence="2 13">Lipid metabolism; malonyl-CoA biosynthesis; malonyl-CoA from acetyl-CoA: step 1/1.</text>
</comment>
<dbReference type="OrthoDB" id="9807469at2"/>
<dbReference type="RefSeq" id="WP_121443646.1">
    <property type="nucleotide sequence ID" value="NZ_RBIJ01000001.1"/>
</dbReference>
<evidence type="ECO:0000256" key="6">
    <source>
        <dbReference type="ARBA" id="ARBA00022723"/>
    </source>
</evidence>
<dbReference type="InterPro" id="IPR011054">
    <property type="entry name" value="Rudment_hybrid_motif"/>
</dbReference>
<dbReference type="NCBIfam" id="TIGR00514">
    <property type="entry name" value="accC"/>
    <property type="match status" value="1"/>
</dbReference>
<reference evidence="16 17" key="1">
    <citation type="submission" date="2018-10" db="EMBL/GenBank/DDBJ databases">
        <title>Genomic Encyclopedia of Type Strains, Phase IV (KMG-IV): sequencing the most valuable type-strain genomes for metagenomic binning, comparative biology and taxonomic classification.</title>
        <authorList>
            <person name="Goeker M."/>
        </authorList>
    </citation>
    <scope>NUCLEOTIDE SEQUENCE [LARGE SCALE GENOMIC DNA]</scope>
    <source>
        <strain evidence="16 17">DSM 22653</strain>
    </source>
</reference>
<keyword evidence="13" id="KW-0443">Lipid metabolism</keyword>
<keyword evidence="7 12" id="KW-0547">Nucleotide-binding</keyword>
<dbReference type="Pfam" id="PF00289">
    <property type="entry name" value="Biotin_carb_N"/>
    <property type="match status" value="1"/>
</dbReference>
<keyword evidence="9" id="KW-0460">Magnesium</keyword>
<dbReference type="GO" id="GO:0005524">
    <property type="term" value="F:ATP binding"/>
    <property type="evidence" value="ECO:0007669"/>
    <property type="project" value="UniProtKB-UniRule"/>
</dbReference>
<dbReference type="UniPathway" id="UPA00655">
    <property type="reaction ID" value="UER00711"/>
</dbReference>
<gene>
    <name evidence="16" type="ORF">C7438_0380</name>
</gene>
<comment type="catalytic activity">
    <reaction evidence="11 13">
        <text>N(6)-biotinyl-L-lysyl-[protein] + hydrogencarbonate + ATP = N(6)-carboxybiotinyl-L-lysyl-[protein] + ADP + phosphate + H(+)</text>
        <dbReference type="Rhea" id="RHEA:13501"/>
        <dbReference type="Rhea" id="RHEA-COMP:10505"/>
        <dbReference type="Rhea" id="RHEA-COMP:10506"/>
        <dbReference type="ChEBI" id="CHEBI:15378"/>
        <dbReference type="ChEBI" id="CHEBI:17544"/>
        <dbReference type="ChEBI" id="CHEBI:30616"/>
        <dbReference type="ChEBI" id="CHEBI:43474"/>
        <dbReference type="ChEBI" id="CHEBI:83144"/>
        <dbReference type="ChEBI" id="CHEBI:83145"/>
        <dbReference type="ChEBI" id="CHEBI:456216"/>
        <dbReference type="EC" id="6.3.4.14"/>
    </reaction>
</comment>
<evidence type="ECO:0000313" key="16">
    <source>
        <dbReference type="EMBL" id="RKQ88739.1"/>
    </source>
</evidence>
<dbReference type="GO" id="GO:0004075">
    <property type="term" value="F:biotin carboxylase activity"/>
    <property type="evidence" value="ECO:0007669"/>
    <property type="project" value="UniProtKB-EC"/>
</dbReference>
<dbReference type="Gene3D" id="3.30.470.20">
    <property type="entry name" value="ATP-grasp fold, B domain"/>
    <property type="match status" value="1"/>
</dbReference>
<evidence type="ECO:0000313" key="17">
    <source>
        <dbReference type="Proteomes" id="UP000267019"/>
    </source>
</evidence>
<proteinExistence type="predicted"/>
<dbReference type="Pfam" id="PF02786">
    <property type="entry name" value="CPSase_L_D2"/>
    <property type="match status" value="1"/>
</dbReference>
<dbReference type="InterPro" id="IPR011764">
    <property type="entry name" value="Biotin_carboxylation_dom"/>
</dbReference>
<dbReference type="InterPro" id="IPR005482">
    <property type="entry name" value="Biotin_COase_C"/>
</dbReference>
<evidence type="ECO:0000256" key="9">
    <source>
        <dbReference type="ARBA" id="ARBA00022842"/>
    </source>
</evidence>
<dbReference type="GO" id="GO:0046872">
    <property type="term" value="F:metal ion binding"/>
    <property type="evidence" value="ECO:0007669"/>
    <property type="project" value="UniProtKB-KW"/>
</dbReference>
<evidence type="ECO:0000256" key="1">
    <source>
        <dbReference type="ARBA" id="ARBA00003761"/>
    </source>
</evidence>
<comment type="subunit">
    <text evidence="3 13">Acetyl-CoA carboxylase is a heterohexamer of biotin carboxyl carrier protein, biotin carboxylase and the two subunits of carboxyl transferase in a 2:2 complex.</text>
</comment>
<evidence type="ECO:0000256" key="10">
    <source>
        <dbReference type="ARBA" id="ARBA00023267"/>
    </source>
</evidence>
<dbReference type="Pfam" id="PF02785">
    <property type="entry name" value="Biotin_carb_C"/>
    <property type="match status" value="1"/>
</dbReference>
<evidence type="ECO:0000256" key="11">
    <source>
        <dbReference type="ARBA" id="ARBA00048600"/>
    </source>
</evidence>
<keyword evidence="5 13" id="KW-0436">Ligase</keyword>
<keyword evidence="13" id="KW-0444">Lipid biosynthesis</keyword>
<dbReference type="InterPro" id="IPR051602">
    <property type="entry name" value="ACC_Biotin_Carboxylase"/>
</dbReference>
<dbReference type="Proteomes" id="UP000267019">
    <property type="component" value="Unassembled WGS sequence"/>
</dbReference>
<keyword evidence="8 12" id="KW-0067">ATP-binding</keyword>
<dbReference type="PANTHER" id="PTHR48095:SF2">
    <property type="entry name" value="BIOTIN CARBOXYLASE, CHLOROPLASTIC"/>
    <property type="match status" value="1"/>
</dbReference>
<organism evidence="16 17">
    <name type="scientific">Brockia lithotrophica</name>
    <dbReference type="NCBI Taxonomy" id="933949"/>
    <lineage>
        <taxon>Bacteria</taxon>
        <taxon>Bacillati</taxon>
        <taxon>Bacillota</taxon>
        <taxon>Bacilli</taxon>
        <taxon>Bacillales</taxon>
        <taxon>Bacillales Family X. Incertae Sedis</taxon>
        <taxon>Brockia</taxon>
    </lineage>
</organism>
<dbReference type="GO" id="GO:2001295">
    <property type="term" value="P:malonyl-CoA biosynthetic process"/>
    <property type="evidence" value="ECO:0007669"/>
    <property type="project" value="UniProtKB-UniPathway"/>
</dbReference>
<dbReference type="FunFam" id="3.40.50.20:FF:000010">
    <property type="entry name" value="Propionyl-CoA carboxylase subunit alpha"/>
    <property type="match status" value="1"/>
</dbReference>
<dbReference type="EMBL" id="RBIJ01000001">
    <property type="protein sequence ID" value="RKQ88739.1"/>
    <property type="molecule type" value="Genomic_DNA"/>
</dbReference>
<evidence type="ECO:0000259" key="14">
    <source>
        <dbReference type="PROSITE" id="PS50975"/>
    </source>
</evidence>
<evidence type="ECO:0000256" key="8">
    <source>
        <dbReference type="ARBA" id="ARBA00022840"/>
    </source>
</evidence>
<dbReference type="GO" id="GO:0006633">
    <property type="term" value="P:fatty acid biosynthetic process"/>
    <property type="evidence" value="ECO:0007669"/>
    <property type="project" value="UniProtKB-KW"/>
</dbReference>
<dbReference type="PANTHER" id="PTHR48095">
    <property type="entry name" value="PYRUVATE CARBOXYLASE SUBUNIT A"/>
    <property type="match status" value="1"/>
</dbReference>
<dbReference type="SMART" id="SM00878">
    <property type="entry name" value="Biotin_carb_C"/>
    <property type="match status" value="1"/>
</dbReference>
<dbReference type="InterPro" id="IPR004549">
    <property type="entry name" value="Acetyl_CoA_COase_biotin_COase"/>
</dbReference>
<keyword evidence="13" id="KW-0275">Fatty acid biosynthesis</keyword>
<evidence type="ECO:0000256" key="13">
    <source>
        <dbReference type="RuleBase" id="RU365063"/>
    </source>
</evidence>
<keyword evidence="6" id="KW-0479">Metal-binding</keyword>
<sequence length="457" mass="50555">MFSSLLVANRGEVAVRIVRAAKELGIRTIAVYSEADRGALHTRLADEAYCIGPAPAQESYLNITNLLTLATLLGVDAVHPGYGFLAENARFAELVEEVGITFVGPPSEVIARMGDKATARRTMRSLGIPVLPGTDILHDVEEALREAEAIGYPVLVKATAGGGGRGMRIARTPEELRAAFRTAQLEAERAYGNGGLYLERYVERSRHIEVQILADRYGNVVHLGERECSLQRRHQKLLEESPSLPLTPAMREELGERVVRAVRGLGYVGAGTLEFLYDVRTGELFFIEMNTRLQVEHPVTEWVTGIDIVRETIRLAAGEPLEIRQEDVVLRGWSIECRINAEDPERGFLPTPGRLERVHLPGGFGVRVDTYAEPGAVIPPHYDSLVAKLVVWGETRDEAIRRMRRALDELVLEGDRLRTTAPLCRQIVDDPQFVRGDVHTGFLEEFLASRRAGVAGS</sequence>
<feature type="domain" description="ATP-grasp" evidence="14">
    <location>
        <begin position="120"/>
        <end position="317"/>
    </location>
</feature>
<keyword evidence="16" id="KW-0808">Transferase</keyword>
<name>A0A660L7C3_9BACL</name>
<dbReference type="InterPro" id="IPR005479">
    <property type="entry name" value="CPAse_ATP-bd"/>
</dbReference>
<dbReference type="InterPro" id="IPR016185">
    <property type="entry name" value="PreATP-grasp_dom_sf"/>
</dbReference>
<evidence type="ECO:0000256" key="5">
    <source>
        <dbReference type="ARBA" id="ARBA00022598"/>
    </source>
</evidence>
<keyword evidence="13" id="KW-0276">Fatty acid metabolism</keyword>
<dbReference type="NCBIfam" id="NF006367">
    <property type="entry name" value="PRK08591.1"/>
    <property type="match status" value="1"/>
</dbReference>
<dbReference type="PROSITE" id="PS00867">
    <property type="entry name" value="CPSASE_2"/>
    <property type="match status" value="1"/>
</dbReference>
<dbReference type="EC" id="6.3.4.14" evidence="4 13"/>
<protein>
    <recommendedName>
        <fullName evidence="4 13">Biotin carboxylase</fullName>
        <ecNumber evidence="4 13">6.3.4.14</ecNumber>
    </recommendedName>
    <alternativeName>
        <fullName evidence="13">Acetyl-coenzyme A carboxylase biotin carboxylase subunit A</fullName>
    </alternativeName>
</protein>
<dbReference type="GO" id="GO:0016740">
    <property type="term" value="F:transferase activity"/>
    <property type="evidence" value="ECO:0007669"/>
    <property type="project" value="UniProtKB-KW"/>
</dbReference>
<dbReference type="PROSITE" id="PS50975">
    <property type="entry name" value="ATP_GRASP"/>
    <property type="match status" value="1"/>
</dbReference>